<accession>A0AAV5T7E3</accession>
<evidence type="ECO:0000256" key="2">
    <source>
        <dbReference type="ARBA" id="ARBA00022692"/>
    </source>
</evidence>
<evidence type="ECO:0000256" key="1">
    <source>
        <dbReference type="ARBA" id="ARBA00004141"/>
    </source>
</evidence>
<comment type="caution">
    <text evidence="5">The sequence shown here is derived from an EMBL/GenBank/DDBJ whole genome shotgun (WGS) entry which is preliminary data.</text>
</comment>
<keyword evidence="2" id="KW-0812">Transmembrane</keyword>
<comment type="subcellular location">
    <subcellularLocation>
        <location evidence="1">Membrane</location>
        <topology evidence="1">Multi-pass membrane protein</topology>
    </subcellularLocation>
</comment>
<evidence type="ECO:0000256" key="3">
    <source>
        <dbReference type="ARBA" id="ARBA00022989"/>
    </source>
</evidence>
<feature type="non-terminal residue" evidence="5">
    <location>
        <position position="102"/>
    </location>
</feature>
<dbReference type="InterPro" id="IPR053286">
    <property type="entry name" value="Nematode_rcpt-like_srab"/>
</dbReference>
<evidence type="ECO:0000313" key="6">
    <source>
        <dbReference type="Proteomes" id="UP001432027"/>
    </source>
</evidence>
<dbReference type="AlphaFoldDB" id="A0AAV5T7E3"/>
<name>A0AAV5T7E3_9BILA</name>
<organism evidence="5 6">
    <name type="scientific">Pristionchus entomophagus</name>
    <dbReference type="NCBI Taxonomy" id="358040"/>
    <lineage>
        <taxon>Eukaryota</taxon>
        <taxon>Metazoa</taxon>
        <taxon>Ecdysozoa</taxon>
        <taxon>Nematoda</taxon>
        <taxon>Chromadorea</taxon>
        <taxon>Rhabditida</taxon>
        <taxon>Rhabditina</taxon>
        <taxon>Diplogasteromorpha</taxon>
        <taxon>Diplogasteroidea</taxon>
        <taxon>Neodiplogasteridae</taxon>
        <taxon>Pristionchus</taxon>
    </lineage>
</organism>
<dbReference type="Proteomes" id="UP001432027">
    <property type="component" value="Unassembled WGS sequence"/>
</dbReference>
<dbReference type="EMBL" id="BTSX01000003">
    <property type="protein sequence ID" value="GMS91471.1"/>
    <property type="molecule type" value="Genomic_DNA"/>
</dbReference>
<evidence type="ECO:0008006" key="7">
    <source>
        <dbReference type="Google" id="ProtNLM"/>
    </source>
</evidence>
<evidence type="ECO:0000256" key="4">
    <source>
        <dbReference type="ARBA" id="ARBA00023136"/>
    </source>
</evidence>
<proteinExistence type="predicted"/>
<keyword evidence="4" id="KW-0472">Membrane</keyword>
<evidence type="ECO:0000313" key="5">
    <source>
        <dbReference type="EMBL" id="GMS91471.1"/>
    </source>
</evidence>
<dbReference type="Pfam" id="PF10292">
    <property type="entry name" value="7TM_GPCR_Srab"/>
    <property type="match status" value="1"/>
</dbReference>
<dbReference type="PANTHER" id="PTHR46561:SF11">
    <property type="entry name" value="SERPENTINE RECEPTOR CLASS ALPHA_BETA-14"/>
    <property type="match status" value="1"/>
</dbReference>
<sequence length="102" mass="11311">LFVTSSTCMIRRTPLFVACYGSIFSQLAMAAERYRASINLSGYEHTGRSIGYLLNAAHLEAAVFIWALLMSVYGTEWTDAHCTVIRPEGGNVHTIIPVRLCK</sequence>
<protein>
    <recommendedName>
        <fullName evidence="7">G protein-coupled receptor</fullName>
    </recommendedName>
</protein>
<gene>
    <name evidence="5" type="ORF">PENTCL1PPCAC_13646</name>
</gene>
<reference evidence="5" key="1">
    <citation type="submission" date="2023-10" db="EMBL/GenBank/DDBJ databases">
        <title>Genome assembly of Pristionchus species.</title>
        <authorList>
            <person name="Yoshida K."/>
            <person name="Sommer R.J."/>
        </authorList>
    </citation>
    <scope>NUCLEOTIDE SEQUENCE</scope>
    <source>
        <strain evidence="5">RS0144</strain>
    </source>
</reference>
<feature type="non-terminal residue" evidence="5">
    <location>
        <position position="1"/>
    </location>
</feature>
<dbReference type="GO" id="GO:0016020">
    <property type="term" value="C:membrane"/>
    <property type="evidence" value="ECO:0007669"/>
    <property type="project" value="UniProtKB-SubCell"/>
</dbReference>
<dbReference type="PANTHER" id="PTHR46561">
    <property type="entry name" value="SERPENTINE RECEPTOR, CLASS AB (CLASS A-LIKE)-RELATED"/>
    <property type="match status" value="1"/>
</dbReference>
<keyword evidence="3" id="KW-1133">Transmembrane helix</keyword>
<keyword evidence="6" id="KW-1185">Reference proteome</keyword>
<dbReference type="InterPro" id="IPR019408">
    <property type="entry name" value="7TM_GPCR_serpentine_rcpt_Srab"/>
</dbReference>